<evidence type="ECO:0000313" key="2">
    <source>
        <dbReference type="Proteomes" id="UP001195483"/>
    </source>
</evidence>
<protein>
    <submittedName>
        <fullName evidence="1">Uncharacterized protein</fullName>
    </submittedName>
</protein>
<keyword evidence="2" id="KW-1185">Reference proteome</keyword>
<reference evidence="1" key="3">
    <citation type="submission" date="2023-05" db="EMBL/GenBank/DDBJ databases">
        <authorList>
            <person name="Smith C.H."/>
        </authorList>
    </citation>
    <scope>NUCLEOTIDE SEQUENCE</scope>
    <source>
        <strain evidence="1">CHS0354</strain>
        <tissue evidence="1">Mantle</tissue>
    </source>
</reference>
<dbReference type="EMBL" id="JAEAOA010002038">
    <property type="protein sequence ID" value="KAK3607602.1"/>
    <property type="molecule type" value="Genomic_DNA"/>
</dbReference>
<organism evidence="1 2">
    <name type="scientific">Potamilus streckersoni</name>
    <dbReference type="NCBI Taxonomy" id="2493646"/>
    <lineage>
        <taxon>Eukaryota</taxon>
        <taxon>Metazoa</taxon>
        <taxon>Spiralia</taxon>
        <taxon>Lophotrochozoa</taxon>
        <taxon>Mollusca</taxon>
        <taxon>Bivalvia</taxon>
        <taxon>Autobranchia</taxon>
        <taxon>Heteroconchia</taxon>
        <taxon>Palaeoheterodonta</taxon>
        <taxon>Unionida</taxon>
        <taxon>Unionoidea</taxon>
        <taxon>Unionidae</taxon>
        <taxon>Ambleminae</taxon>
        <taxon>Lampsilini</taxon>
        <taxon>Potamilus</taxon>
    </lineage>
</organism>
<accession>A0AAE0TC02</accession>
<sequence>MTTKEDAYNESNYKIKSSAPKGYYRILRHMQDHHQIVFTTRGKPIPRRQERLHP</sequence>
<proteinExistence type="predicted"/>
<reference evidence="1" key="1">
    <citation type="journal article" date="2021" name="Genome Biol. Evol.">
        <title>A High-Quality Reference Genome for a Parasitic Bivalve with Doubly Uniparental Inheritance (Bivalvia: Unionida).</title>
        <authorList>
            <person name="Smith C.H."/>
        </authorList>
    </citation>
    <scope>NUCLEOTIDE SEQUENCE</scope>
    <source>
        <strain evidence="1">CHS0354</strain>
    </source>
</reference>
<dbReference type="AlphaFoldDB" id="A0AAE0TC02"/>
<gene>
    <name evidence="1" type="ORF">CHS0354_034651</name>
</gene>
<reference evidence="1" key="2">
    <citation type="journal article" date="2021" name="Genome Biol. Evol.">
        <title>Developing a high-quality reference genome for a parasitic bivalve with doubly uniparental inheritance (Bivalvia: Unionida).</title>
        <authorList>
            <person name="Smith C.H."/>
        </authorList>
    </citation>
    <scope>NUCLEOTIDE SEQUENCE</scope>
    <source>
        <strain evidence="1">CHS0354</strain>
        <tissue evidence="1">Mantle</tissue>
    </source>
</reference>
<evidence type="ECO:0000313" key="1">
    <source>
        <dbReference type="EMBL" id="KAK3607602.1"/>
    </source>
</evidence>
<feature type="non-terminal residue" evidence="1">
    <location>
        <position position="54"/>
    </location>
</feature>
<name>A0AAE0TC02_9BIVA</name>
<comment type="caution">
    <text evidence="1">The sequence shown here is derived from an EMBL/GenBank/DDBJ whole genome shotgun (WGS) entry which is preliminary data.</text>
</comment>
<dbReference type="Proteomes" id="UP001195483">
    <property type="component" value="Unassembled WGS sequence"/>
</dbReference>